<organism evidence="2 3">
    <name type="scientific">Chlamydomonas reinhardtii</name>
    <name type="common">Chlamydomonas smithii</name>
    <dbReference type="NCBI Taxonomy" id="3055"/>
    <lineage>
        <taxon>Eukaryota</taxon>
        <taxon>Viridiplantae</taxon>
        <taxon>Chlorophyta</taxon>
        <taxon>core chlorophytes</taxon>
        <taxon>Chlorophyceae</taxon>
        <taxon>CS clade</taxon>
        <taxon>Chlamydomonadales</taxon>
        <taxon>Chlamydomonadaceae</taxon>
        <taxon>Chlamydomonas</taxon>
    </lineage>
</organism>
<name>A0A2K3E595_CHLRE</name>
<protein>
    <submittedName>
        <fullName evidence="2">Uncharacterized protein</fullName>
    </submittedName>
</protein>
<accession>A0A2K3E595</accession>
<dbReference type="EMBL" id="CM008962">
    <property type="protein sequence ID" value="PNW87968.1"/>
    <property type="molecule type" value="Genomic_DNA"/>
</dbReference>
<dbReference type="KEGG" id="cre:CHLRE_01g008950v5"/>
<gene>
    <name evidence="2" type="ORF">CHLRE_01g008950v5</name>
</gene>
<dbReference type="Proteomes" id="UP000006906">
    <property type="component" value="Chromosome 1"/>
</dbReference>
<dbReference type="GeneID" id="66051960"/>
<sequence length="216" mass="23245">MAAQPFIGSFEFPVGANVVWKHGGAVDPAAVTPTLKADVLLVYHQILALKGADGRNVDMARIEGMFKDFKAELMETLKETTDCVKKVEASQQKLEASQQKLEASQQQLNVSVQRLEAQVAASSHNAYARVCNSRAGATEPLQPLVREKAPSQATDPAVGSRPPGDCFPATRNDVLQLKHEAFKVLAAFYGNDFGGSNAILPVRCRCFGDFIGVTGL</sequence>
<keyword evidence="1" id="KW-0175">Coiled coil</keyword>
<proteinExistence type="predicted"/>
<dbReference type="ExpressionAtlas" id="A0A2K3E595">
    <property type="expression patterns" value="baseline"/>
</dbReference>
<dbReference type="OrthoDB" id="10463010at2759"/>
<dbReference type="InParanoid" id="A0A2K3E595"/>
<keyword evidence="3" id="KW-1185">Reference proteome</keyword>
<dbReference type="RefSeq" id="XP_042928175.1">
    <property type="nucleotide sequence ID" value="XM_043058259.1"/>
</dbReference>
<dbReference type="Gramene" id="PNW87968">
    <property type="protein sequence ID" value="PNW87968"/>
    <property type="gene ID" value="CHLRE_01g008950v5"/>
</dbReference>
<reference evidence="2 3" key="1">
    <citation type="journal article" date="2007" name="Science">
        <title>The Chlamydomonas genome reveals the evolution of key animal and plant functions.</title>
        <authorList>
            <person name="Merchant S.S."/>
            <person name="Prochnik S.E."/>
            <person name="Vallon O."/>
            <person name="Harris E.H."/>
            <person name="Karpowicz S.J."/>
            <person name="Witman G.B."/>
            <person name="Terry A."/>
            <person name="Salamov A."/>
            <person name="Fritz-Laylin L.K."/>
            <person name="Marechal-Drouard L."/>
            <person name="Marshall W.F."/>
            <person name="Qu L.H."/>
            <person name="Nelson D.R."/>
            <person name="Sanderfoot A.A."/>
            <person name="Spalding M.H."/>
            <person name="Kapitonov V.V."/>
            <person name="Ren Q."/>
            <person name="Ferris P."/>
            <person name="Lindquist E."/>
            <person name="Shapiro H."/>
            <person name="Lucas S.M."/>
            <person name="Grimwood J."/>
            <person name="Schmutz J."/>
            <person name="Cardol P."/>
            <person name="Cerutti H."/>
            <person name="Chanfreau G."/>
            <person name="Chen C.L."/>
            <person name="Cognat V."/>
            <person name="Croft M.T."/>
            <person name="Dent R."/>
            <person name="Dutcher S."/>
            <person name="Fernandez E."/>
            <person name="Fukuzawa H."/>
            <person name="Gonzalez-Ballester D."/>
            <person name="Gonzalez-Halphen D."/>
            <person name="Hallmann A."/>
            <person name="Hanikenne M."/>
            <person name="Hippler M."/>
            <person name="Inwood W."/>
            <person name="Jabbari K."/>
            <person name="Kalanon M."/>
            <person name="Kuras R."/>
            <person name="Lefebvre P.A."/>
            <person name="Lemaire S.D."/>
            <person name="Lobanov A.V."/>
            <person name="Lohr M."/>
            <person name="Manuell A."/>
            <person name="Meier I."/>
            <person name="Mets L."/>
            <person name="Mittag M."/>
            <person name="Mittelmeier T."/>
            <person name="Moroney J.V."/>
            <person name="Moseley J."/>
            <person name="Napoli C."/>
            <person name="Nedelcu A.M."/>
            <person name="Niyogi K."/>
            <person name="Novoselov S.V."/>
            <person name="Paulsen I.T."/>
            <person name="Pazour G."/>
            <person name="Purton S."/>
            <person name="Ral J.P."/>
            <person name="Riano-Pachon D.M."/>
            <person name="Riekhof W."/>
            <person name="Rymarquis L."/>
            <person name="Schroda M."/>
            <person name="Stern D."/>
            <person name="Umen J."/>
            <person name="Willows R."/>
            <person name="Wilson N."/>
            <person name="Zimmer S.L."/>
            <person name="Allmer J."/>
            <person name="Balk J."/>
            <person name="Bisova K."/>
            <person name="Chen C.J."/>
            <person name="Elias M."/>
            <person name="Gendler K."/>
            <person name="Hauser C."/>
            <person name="Lamb M.R."/>
            <person name="Ledford H."/>
            <person name="Long J.C."/>
            <person name="Minagawa J."/>
            <person name="Page M.D."/>
            <person name="Pan J."/>
            <person name="Pootakham W."/>
            <person name="Roje S."/>
            <person name="Rose A."/>
            <person name="Stahlberg E."/>
            <person name="Terauchi A.M."/>
            <person name="Yang P."/>
            <person name="Ball S."/>
            <person name="Bowler C."/>
            <person name="Dieckmann C.L."/>
            <person name="Gladyshev V.N."/>
            <person name="Green P."/>
            <person name="Jorgensen R."/>
            <person name="Mayfield S."/>
            <person name="Mueller-Roeber B."/>
            <person name="Rajamani S."/>
            <person name="Sayre R.T."/>
            <person name="Brokstein P."/>
            <person name="Dubchak I."/>
            <person name="Goodstein D."/>
            <person name="Hornick L."/>
            <person name="Huang Y.W."/>
            <person name="Jhaveri J."/>
            <person name="Luo Y."/>
            <person name="Martinez D."/>
            <person name="Ngau W.C."/>
            <person name="Otillar B."/>
            <person name="Poliakov A."/>
            <person name="Porter A."/>
            <person name="Szajkowski L."/>
            <person name="Werner G."/>
            <person name="Zhou K."/>
            <person name="Grigoriev I.V."/>
            <person name="Rokhsar D.S."/>
            <person name="Grossman A.R."/>
        </authorList>
    </citation>
    <scope>NUCLEOTIDE SEQUENCE [LARGE SCALE GENOMIC DNA]</scope>
    <source>
        <strain evidence="3">CC-503</strain>
    </source>
</reference>
<evidence type="ECO:0000313" key="3">
    <source>
        <dbReference type="Proteomes" id="UP000006906"/>
    </source>
</evidence>
<feature type="coiled-coil region" evidence="1">
    <location>
        <begin position="84"/>
        <end position="118"/>
    </location>
</feature>
<dbReference type="AlphaFoldDB" id="A0A2K3E595"/>
<evidence type="ECO:0000313" key="2">
    <source>
        <dbReference type="EMBL" id="PNW87968.1"/>
    </source>
</evidence>
<evidence type="ECO:0000256" key="1">
    <source>
        <dbReference type="SAM" id="Coils"/>
    </source>
</evidence>